<evidence type="ECO:0000313" key="2">
    <source>
        <dbReference type="Proteomes" id="UP001600888"/>
    </source>
</evidence>
<name>A0ABR4E633_9PEZI</name>
<accession>A0ABR4E633</accession>
<gene>
    <name evidence="1" type="ORF">FJTKL_15044</name>
</gene>
<sequence length="296" mass="33887">MTSLSILGSDAAPQKISPLFTRLPAELRLWIYTFVFVGCQSTVWFDGEFGTRWRAWRSWGRRERLARDGQFCYEHSGGGFALLMTYHMVYTEAFPKYWSGTALSVTRSLQTSGWYGGCELQQVCARLPAAIKANLGHLRNTKLPKLENDTPTDDETIRAPALLEQFPKLVSCAFHGWPTLPKLRDPPYISGLPDCGNLASVYRGVGPFHLKDGECPKAYLERRFGIQQSCRVIFLSTTRGFPPEDHPDSYQQRYLYFNYATGLVFQTTTRPPYEDGFEKIMRAEEGSEWSSYRYYD</sequence>
<dbReference type="Proteomes" id="UP001600888">
    <property type="component" value="Unassembled WGS sequence"/>
</dbReference>
<proteinExistence type="predicted"/>
<keyword evidence="2" id="KW-1185">Reference proteome</keyword>
<organism evidence="1 2">
    <name type="scientific">Diaporthe vaccinii</name>
    <dbReference type="NCBI Taxonomy" id="105482"/>
    <lineage>
        <taxon>Eukaryota</taxon>
        <taxon>Fungi</taxon>
        <taxon>Dikarya</taxon>
        <taxon>Ascomycota</taxon>
        <taxon>Pezizomycotina</taxon>
        <taxon>Sordariomycetes</taxon>
        <taxon>Sordariomycetidae</taxon>
        <taxon>Diaporthales</taxon>
        <taxon>Diaporthaceae</taxon>
        <taxon>Diaporthe</taxon>
        <taxon>Diaporthe eres species complex</taxon>
    </lineage>
</organism>
<evidence type="ECO:0000313" key="1">
    <source>
        <dbReference type="EMBL" id="KAL2277909.1"/>
    </source>
</evidence>
<reference evidence="1 2" key="1">
    <citation type="submission" date="2024-03" db="EMBL/GenBank/DDBJ databases">
        <title>A high-quality draft genome sequence of Diaporthe vaccinii, a causative agent of upright dieback and viscid rot disease in cranberry plants.</title>
        <authorList>
            <person name="Sarrasin M."/>
            <person name="Lang B.F."/>
            <person name="Burger G."/>
        </authorList>
    </citation>
    <scope>NUCLEOTIDE SEQUENCE [LARGE SCALE GENOMIC DNA]</scope>
    <source>
        <strain evidence="1 2">IS7</strain>
    </source>
</reference>
<comment type="caution">
    <text evidence="1">The sequence shown here is derived from an EMBL/GenBank/DDBJ whole genome shotgun (WGS) entry which is preliminary data.</text>
</comment>
<dbReference type="EMBL" id="JBAWTH010000092">
    <property type="protein sequence ID" value="KAL2277909.1"/>
    <property type="molecule type" value="Genomic_DNA"/>
</dbReference>
<protein>
    <submittedName>
        <fullName evidence="1">Uncharacterized protein</fullName>
    </submittedName>
</protein>